<dbReference type="Proteomes" id="UP000230066">
    <property type="component" value="Unassembled WGS sequence"/>
</dbReference>
<dbReference type="GO" id="GO:0016787">
    <property type="term" value="F:hydrolase activity"/>
    <property type="evidence" value="ECO:0007669"/>
    <property type="project" value="UniProtKB-KW"/>
</dbReference>
<sequence length="376" mass="43065">MKIIGTHNGCFHCDEVFAVCLLKRLPEFKDSVIVRSRDPDELSECDVVVDVGGVYDPEHLRFDHHQKGFTLTWSNFFDTGKWNVKLSSAGLIYVHFGKRVISLMTNRDMDSDALQRIFVKVYESFVLEIDGTDNGVPQSQSSLKYHIRTGLATRIARLNPWWNEQRFTSDDHAFQKALLLVDREFSDTVSYFSQCWWPAREVVSRAMKSRASVDSSRTIIVLEQSCPWKSHLFDLEREERAETVAYPQPPRLTTYRPEPKFPPKILFVILPREEGDWVVQSVAEENFENRLSFPDSWRSLTDDKLCAATGVDGCIFVHSCGHLGLNKTKEGAIEMAQLVAHDWAAKELELTQTVLPPPVFSRGRGRRHGSAKPNRY</sequence>
<name>A0A4E0RTN7_FASHE</name>
<dbReference type="InterPro" id="IPR003226">
    <property type="entry name" value="MYG1_exonuclease"/>
</dbReference>
<keyword evidence="2" id="KW-0378">Hydrolase</keyword>
<dbReference type="GO" id="GO:0005737">
    <property type="term" value="C:cytoplasm"/>
    <property type="evidence" value="ECO:0007669"/>
    <property type="project" value="TreeGrafter"/>
</dbReference>
<dbReference type="PANTHER" id="PTHR11215:SF1">
    <property type="entry name" value="MYG1 EXONUCLEASE"/>
    <property type="match status" value="1"/>
</dbReference>
<evidence type="ECO:0000256" key="1">
    <source>
        <dbReference type="ARBA" id="ARBA00010105"/>
    </source>
</evidence>
<keyword evidence="3" id="KW-1185">Reference proteome</keyword>
<protein>
    <submittedName>
        <fullName evidence="2">Metal-dependent protein hydrolase</fullName>
    </submittedName>
</protein>
<evidence type="ECO:0000313" key="3">
    <source>
        <dbReference type="Proteomes" id="UP000230066"/>
    </source>
</evidence>
<dbReference type="Pfam" id="PF03690">
    <property type="entry name" value="MYG1_exonuc"/>
    <property type="match status" value="1"/>
</dbReference>
<comment type="caution">
    <text evidence="2">The sequence shown here is derived from an EMBL/GenBank/DDBJ whole genome shotgun (WGS) entry which is preliminary data.</text>
</comment>
<reference evidence="2" key="1">
    <citation type="submission" date="2019-03" db="EMBL/GenBank/DDBJ databases">
        <title>Improved annotation for the trematode Fasciola hepatica.</title>
        <authorList>
            <person name="Choi Y.-J."/>
            <person name="Martin J."/>
            <person name="Mitreva M."/>
        </authorList>
    </citation>
    <scope>NUCLEOTIDE SEQUENCE [LARGE SCALE GENOMIC DNA]</scope>
</reference>
<organism evidence="2 3">
    <name type="scientific">Fasciola hepatica</name>
    <name type="common">Liver fluke</name>
    <dbReference type="NCBI Taxonomy" id="6192"/>
    <lineage>
        <taxon>Eukaryota</taxon>
        <taxon>Metazoa</taxon>
        <taxon>Spiralia</taxon>
        <taxon>Lophotrochozoa</taxon>
        <taxon>Platyhelminthes</taxon>
        <taxon>Trematoda</taxon>
        <taxon>Digenea</taxon>
        <taxon>Plagiorchiida</taxon>
        <taxon>Echinostomata</taxon>
        <taxon>Echinostomatoidea</taxon>
        <taxon>Fasciolidae</taxon>
        <taxon>Fasciola</taxon>
    </lineage>
</organism>
<dbReference type="GO" id="GO:0005634">
    <property type="term" value="C:nucleus"/>
    <property type="evidence" value="ECO:0007669"/>
    <property type="project" value="TreeGrafter"/>
</dbReference>
<proteinExistence type="inferred from homology"/>
<dbReference type="PANTHER" id="PTHR11215">
    <property type="entry name" value="METAL DEPENDENT HYDROLASE - RELATED"/>
    <property type="match status" value="1"/>
</dbReference>
<dbReference type="EMBL" id="JXXN02004719">
    <property type="protein sequence ID" value="THD20382.1"/>
    <property type="molecule type" value="Genomic_DNA"/>
</dbReference>
<comment type="similarity">
    <text evidence="1">Belongs to the MYG1 family.</text>
</comment>
<gene>
    <name evidence="2" type="ORF">D915_008836</name>
</gene>
<dbReference type="AlphaFoldDB" id="A0A4E0RTN7"/>
<accession>A0A4E0RTN7</accession>
<evidence type="ECO:0000313" key="2">
    <source>
        <dbReference type="EMBL" id="THD20382.1"/>
    </source>
</evidence>